<comment type="caution">
    <text evidence="1">The sequence shown here is derived from an EMBL/GenBank/DDBJ whole genome shotgun (WGS) entry which is preliminary data.</text>
</comment>
<protein>
    <submittedName>
        <fullName evidence="1">Transglutaminase-like cysteine peptidase</fullName>
    </submittedName>
</protein>
<dbReference type="Gene3D" id="3.10.620.30">
    <property type="match status" value="1"/>
</dbReference>
<dbReference type="PANTHER" id="PTHR39327:SF1">
    <property type="entry name" value="BLR5470 PROTEIN"/>
    <property type="match status" value="1"/>
</dbReference>
<keyword evidence="2" id="KW-1185">Reference proteome</keyword>
<dbReference type="InterPro" id="IPR010319">
    <property type="entry name" value="Transglutaminase-like_Cys_pept"/>
</dbReference>
<dbReference type="PANTHER" id="PTHR39327">
    <property type="match status" value="1"/>
</dbReference>
<dbReference type="Pfam" id="PF06035">
    <property type="entry name" value="Peptidase_C93"/>
    <property type="match status" value="1"/>
</dbReference>
<evidence type="ECO:0000313" key="2">
    <source>
        <dbReference type="Proteomes" id="UP001595617"/>
    </source>
</evidence>
<dbReference type="RefSeq" id="WP_380698149.1">
    <property type="nucleotide sequence ID" value="NZ_JBHRYR010000005.1"/>
</dbReference>
<name>A0ABV8A183_9GAMM</name>
<organism evidence="1 2">
    <name type="scientific">Saccharospirillum mangrovi</name>
    <dbReference type="NCBI Taxonomy" id="2161747"/>
    <lineage>
        <taxon>Bacteria</taxon>
        <taxon>Pseudomonadati</taxon>
        <taxon>Pseudomonadota</taxon>
        <taxon>Gammaproteobacteria</taxon>
        <taxon>Oceanospirillales</taxon>
        <taxon>Saccharospirillaceae</taxon>
        <taxon>Saccharospirillum</taxon>
    </lineage>
</organism>
<dbReference type="Proteomes" id="UP001595617">
    <property type="component" value="Unassembled WGS sequence"/>
</dbReference>
<dbReference type="EMBL" id="JBHRYR010000005">
    <property type="protein sequence ID" value="MFC3854149.1"/>
    <property type="molecule type" value="Genomic_DNA"/>
</dbReference>
<reference evidence="2" key="1">
    <citation type="journal article" date="2019" name="Int. J. Syst. Evol. Microbiol.">
        <title>The Global Catalogue of Microorganisms (GCM) 10K type strain sequencing project: providing services to taxonomists for standard genome sequencing and annotation.</title>
        <authorList>
            <consortium name="The Broad Institute Genomics Platform"/>
            <consortium name="The Broad Institute Genome Sequencing Center for Infectious Disease"/>
            <person name="Wu L."/>
            <person name="Ma J."/>
        </authorList>
    </citation>
    <scope>NUCLEOTIDE SEQUENCE [LARGE SCALE GENOMIC DNA]</scope>
    <source>
        <strain evidence="2">IBRC 10765</strain>
    </source>
</reference>
<gene>
    <name evidence="1" type="ORF">ACFOOG_15000</name>
</gene>
<accession>A0ABV8A183</accession>
<evidence type="ECO:0000313" key="1">
    <source>
        <dbReference type="EMBL" id="MFC3854149.1"/>
    </source>
</evidence>
<proteinExistence type="predicted"/>
<sequence>MSVAMGRSGYRGWRAHWRHGRYGMRCFYAVSAVFVLFLSASTPAVTLDTARVRTVMHTEYGDAGVFVLQQWFSMMDSARNMTEPDILRTVNDFFNQQVLWVDDLELWGEEDYWASPLQTLGQAAGDCEDYSIAKYITLRLLGVPNERLRLIYVNAQYQGSSQAHMVLGYYPTANAIPQNLDNINPNIVPATQRTDLRPVFSFNDRGLWVGNSSTSAADPTARVSRWGDVLQRMQQEGIQL</sequence>